<accession>A0ABS2CEY1</accession>
<dbReference type="Pfam" id="PF11191">
    <property type="entry name" value="DUF2782"/>
    <property type="match status" value="1"/>
</dbReference>
<feature type="chain" id="PRO_5045995146" evidence="1">
    <location>
        <begin position="19"/>
        <end position="104"/>
    </location>
</feature>
<evidence type="ECO:0000313" key="2">
    <source>
        <dbReference type="EMBL" id="MBM5572230.1"/>
    </source>
</evidence>
<dbReference type="EMBL" id="WOFE01000005">
    <property type="protein sequence ID" value="MBM5572230.1"/>
    <property type="molecule type" value="Genomic_DNA"/>
</dbReference>
<feature type="signal peptide" evidence="1">
    <location>
        <begin position="1"/>
        <end position="18"/>
    </location>
</feature>
<proteinExistence type="predicted"/>
<evidence type="ECO:0000313" key="3">
    <source>
        <dbReference type="Proteomes" id="UP001195660"/>
    </source>
</evidence>
<keyword evidence="3" id="KW-1185">Reference proteome</keyword>
<gene>
    <name evidence="2" type="ORF">GM173_11645</name>
</gene>
<reference evidence="2 3" key="1">
    <citation type="submission" date="2019-11" db="EMBL/GenBank/DDBJ databases">
        <title>Novel Deefgea species.</title>
        <authorList>
            <person name="Han J.-H."/>
        </authorList>
    </citation>
    <scope>NUCLEOTIDE SEQUENCE [LARGE SCALE GENOMIC DNA]</scope>
    <source>
        <strain evidence="2 3">LMG 24817</strain>
    </source>
</reference>
<sequence length="104" mass="11636">MRSLIISLSLLLAYPAVAADVADTPPPMPAESSEDQPKADIRVIQRGDVTMTEYRINGHLYQIKVQPAVGPEYYLVDPNGRGNFVRQSGPTENIAVPRWVLFRW</sequence>
<dbReference type="InterPro" id="IPR021357">
    <property type="entry name" value="DUF2782"/>
</dbReference>
<dbReference type="Gene3D" id="2.20.130.30">
    <property type="entry name" value="Protein of unknown function DUF2782"/>
    <property type="match status" value="1"/>
</dbReference>
<organism evidence="2 3">
    <name type="scientific">Deefgea chitinilytica</name>
    <dbReference type="NCBI Taxonomy" id="570276"/>
    <lineage>
        <taxon>Bacteria</taxon>
        <taxon>Pseudomonadati</taxon>
        <taxon>Pseudomonadota</taxon>
        <taxon>Betaproteobacteria</taxon>
        <taxon>Neisseriales</taxon>
        <taxon>Chitinibacteraceae</taxon>
        <taxon>Deefgea</taxon>
    </lineage>
</organism>
<protein>
    <submittedName>
        <fullName evidence="2">DUF2782 domain-containing protein</fullName>
    </submittedName>
</protein>
<keyword evidence="1" id="KW-0732">Signal</keyword>
<evidence type="ECO:0000256" key="1">
    <source>
        <dbReference type="SAM" id="SignalP"/>
    </source>
</evidence>
<name>A0ABS2CEY1_9NEIS</name>
<dbReference type="Proteomes" id="UP001195660">
    <property type="component" value="Unassembled WGS sequence"/>
</dbReference>
<comment type="caution">
    <text evidence="2">The sequence shown here is derived from an EMBL/GenBank/DDBJ whole genome shotgun (WGS) entry which is preliminary data.</text>
</comment>
<dbReference type="RefSeq" id="WP_203571557.1">
    <property type="nucleotide sequence ID" value="NZ_WOFE01000005.1"/>
</dbReference>